<dbReference type="KEGG" id="bcop:JD108_19690"/>
<keyword evidence="7" id="KW-1185">Reference proteome</keyword>
<dbReference type="Proteomes" id="UP000595847">
    <property type="component" value="Chromosome"/>
</dbReference>
<evidence type="ECO:0000256" key="3">
    <source>
        <dbReference type="ARBA" id="ARBA00022969"/>
    </source>
</evidence>
<protein>
    <submittedName>
        <fullName evidence="4">H-type small acid-soluble spore protein</fullName>
    </submittedName>
</protein>
<evidence type="ECO:0000313" key="5">
    <source>
        <dbReference type="EMBL" id="QUO41127.1"/>
    </source>
</evidence>
<dbReference type="Proteomes" id="UP000677234">
    <property type="component" value="Chromosome"/>
</dbReference>
<dbReference type="GO" id="GO:0030435">
    <property type="term" value="P:sporulation resulting in formation of a cellular spore"/>
    <property type="evidence" value="ECO:0007669"/>
    <property type="project" value="UniProtKB-KW"/>
</dbReference>
<dbReference type="RefSeq" id="WP_198827631.1">
    <property type="nucleotide sequence ID" value="NZ_CP066308.1"/>
</dbReference>
<evidence type="ECO:0000313" key="6">
    <source>
        <dbReference type="Proteomes" id="UP000595847"/>
    </source>
</evidence>
<reference evidence="4 6" key="1">
    <citation type="submission" date="2020-12" db="EMBL/GenBank/DDBJ databases">
        <title>strain FJAT-54423T represents a novel species of the genus Brevibacillus.</title>
        <authorList>
            <person name="Tang R."/>
        </authorList>
    </citation>
    <scope>NUCLEOTIDE SEQUENCE [LARGE SCALE GENOMIC DNA]</scope>
    <source>
        <strain evidence="4 6">FJAT-54423</strain>
    </source>
</reference>
<evidence type="ECO:0000256" key="2">
    <source>
        <dbReference type="ARBA" id="ARBA00006573"/>
    </source>
</evidence>
<reference evidence="5" key="2">
    <citation type="submission" date="2021-04" db="EMBL/GenBank/DDBJ databases">
        <title>Brevibacillus composti FJAT-54423, complete genome.</title>
        <authorList>
            <person name="Tang R."/>
        </authorList>
    </citation>
    <scope>NUCLEOTIDE SEQUENCE</scope>
    <source>
        <strain evidence="5">FJAT-54424</strain>
    </source>
</reference>
<organism evidence="4 6">
    <name type="scientific">Brevibacillus composti</name>
    <dbReference type="NCBI Taxonomy" id="2796470"/>
    <lineage>
        <taxon>Bacteria</taxon>
        <taxon>Bacillati</taxon>
        <taxon>Bacillota</taxon>
        <taxon>Bacilli</taxon>
        <taxon>Bacillales</taxon>
        <taxon>Paenibacillaceae</taxon>
        <taxon>Brevibacillus</taxon>
    </lineage>
</organism>
<dbReference type="HAMAP" id="MF_00667">
    <property type="entry name" value="SspH"/>
    <property type="match status" value="1"/>
</dbReference>
<dbReference type="GO" id="GO:0042601">
    <property type="term" value="C:endospore-forming forespore"/>
    <property type="evidence" value="ECO:0007669"/>
    <property type="project" value="InterPro"/>
</dbReference>
<accession>A0A7T5EK54</accession>
<dbReference type="GO" id="GO:0030436">
    <property type="term" value="P:asexual sporulation"/>
    <property type="evidence" value="ECO:0007669"/>
    <property type="project" value="InterPro"/>
</dbReference>
<proteinExistence type="inferred from homology"/>
<keyword evidence="3" id="KW-0749">Sporulation</keyword>
<evidence type="ECO:0000313" key="7">
    <source>
        <dbReference type="Proteomes" id="UP000677234"/>
    </source>
</evidence>
<evidence type="ECO:0000256" key="1">
    <source>
        <dbReference type="ARBA" id="ARBA00004288"/>
    </source>
</evidence>
<dbReference type="EMBL" id="CP073708">
    <property type="protein sequence ID" value="QUO41127.1"/>
    <property type="molecule type" value="Genomic_DNA"/>
</dbReference>
<evidence type="ECO:0000313" key="4">
    <source>
        <dbReference type="EMBL" id="QQE74043.1"/>
    </source>
</evidence>
<sequence>MDVNRVREIIQAENKIEVQFQGQSVWIDGVDEQTATARVHAEGNPGNSMTVDVAQLVEK</sequence>
<dbReference type="InterPro" id="IPR012610">
    <property type="entry name" value="SASP_SspH"/>
</dbReference>
<comment type="subcellular location">
    <subcellularLocation>
        <location evidence="1">Spore core</location>
    </subcellularLocation>
</comment>
<comment type="similarity">
    <text evidence="2">Belongs to the SspH family.</text>
</comment>
<dbReference type="Pfam" id="PF08141">
    <property type="entry name" value="SspH"/>
    <property type="match status" value="1"/>
</dbReference>
<gene>
    <name evidence="4" type="ORF">JD108_19690</name>
    <name evidence="5" type="ORF">KDJ56_19625</name>
</gene>
<dbReference type="EMBL" id="CP066308">
    <property type="protein sequence ID" value="QQE74043.1"/>
    <property type="molecule type" value="Genomic_DNA"/>
</dbReference>
<dbReference type="NCBIfam" id="TIGR02861">
    <property type="entry name" value="SASP_H"/>
    <property type="match status" value="1"/>
</dbReference>
<name>A0A7T5EK54_9BACL</name>
<dbReference type="AlphaFoldDB" id="A0A7T5EK54"/>